<proteinExistence type="predicted"/>
<gene>
    <name evidence="2" type="ORF">A6M21_14765</name>
</gene>
<comment type="caution">
    <text evidence="2">The sequence shown here is derived from an EMBL/GenBank/DDBJ whole genome shotgun (WGS) entry which is preliminary data.</text>
</comment>
<evidence type="ECO:0000259" key="1">
    <source>
        <dbReference type="Pfam" id="PF12323"/>
    </source>
</evidence>
<reference evidence="2 3" key="1">
    <citation type="submission" date="2016-04" db="EMBL/GenBank/DDBJ databases">
        <authorList>
            <person name="Evans L.H."/>
            <person name="Alamgir A."/>
            <person name="Owens N."/>
            <person name="Weber N.D."/>
            <person name="Virtaneva K."/>
            <person name="Barbian K."/>
            <person name="Babar A."/>
            <person name="Rosenke K."/>
        </authorList>
    </citation>
    <scope>NUCLEOTIDE SEQUENCE [LARGE SCALE GENOMIC DNA]</scope>
    <source>
        <strain evidence="2 3">LMa1</strain>
    </source>
</reference>
<accession>A0A1B7LBM9</accession>
<dbReference type="RefSeq" id="WP_066670734.1">
    <property type="nucleotide sequence ID" value="NZ_LYVF01000191.1"/>
</dbReference>
<dbReference type="Pfam" id="PF12323">
    <property type="entry name" value="HTH_OrfB_IS605"/>
    <property type="match status" value="1"/>
</dbReference>
<keyword evidence="3" id="KW-1185">Reference proteome</keyword>
<name>A0A1B7LBM9_9FIRM</name>
<organism evidence="2 3">
    <name type="scientific">Desulfotomaculum copahuensis</name>
    <dbReference type="NCBI Taxonomy" id="1838280"/>
    <lineage>
        <taxon>Bacteria</taxon>
        <taxon>Bacillati</taxon>
        <taxon>Bacillota</taxon>
        <taxon>Clostridia</taxon>
        <taxon>Eubacteriales</taxon>
        <taxon>Desulfotomaculaceae</taxon>
        <taxon>Desulfotomaculum</taxon>
    </lineage>
</organism>
<dbReference type="AlphaFoldDB" id="A0A1B7LBM9"/>
<protein>
    <recommendedName>
        <fullName evidence="1">Transposase putative helix-turn-helix domain-containing protein</fullName>
    </recommendedName>
</protein>
<dbReference type="STRING" id="1838280.A6M21_14765"/>
<dbReference type="Proteomes" id="UP000078532">
    <property type="component" value="Unassembled WGS sequence"/>
</dbReference>
<evidence type="ECO:0000313" key="3">
    <source>
        <dbReference type="Proteomes" id="UP000078532"/>
    </source>
</evidence>
<sequence length="139" mass="16558">MKINRACRYELKPDAAQRILLAKHAGTVRFAYNWGLDRRILLYQEEKKPTNAMAQHRELNQLKQTEHPWMYEVSKCAPREALRDLDRAFKNFFAGLKAGRKHCIKPKRYREFPGNSRLWRSRWRGRETVQSWVNEAGIS</sequence>
<dbReference type="InterPro" id="IPR021027">
    <property type="entry name" value="Transposase_put_HTH"/>
</dbReference>
<evidence type="ECO:0000313" key="2">
    <source>
        <dbReference type="EMBL" id="OAT79859.1"/>
    </source>
</evidence>
<feature type="domain" description="Transposase putative helix-turn-helix" evidence="1">
    <location>
        <begin position="1"/>
        <end position="48"/>
    </location>
</feature>
<dbReference type="EMBL" id="LYVF01000191">
    <property type="protein sequence ID" value="OAT79859.1"/>
    <property type="molecule type" value="Genomic_DNA"/>
</dbReference>